<comment type="caution">
    <text evidence="2">The sequence shown here is derived from an EMBL/GenBank/DDBJ whole genome shotgun (WGS) entry which is preliminary data.</text>
</comment>
<evidence type="ECO:0000256" key="1">
    <source>
        <dbReference type="SAM" id="MobiDB-lite"/>
    </source>
</evidence>
<proteinExistence type="predicted"/>
<name>K2BD73_9BACT</name>
<dbReference type="AlphaFoldDB" id="K2BD73"/>
<sequence length="49" mass="5652">MGIDAPQFDENPTLKKDNDDIKKYSSKKEGFSLSRIIIKHLMQLTNLDD</sequence>
<gene>
    <name evidence="2" type="ORF">ACD_49C00021G0003</name>
</gene>
<feature type="compositionally biased region" description="Basic and acidic residues" evidence="1">
    <location>
        <begin position="12"/>
        <end position="21"/>
    </location>
</feature>
<reference evidence="2" key="1">
    <citation type="journal article" date="2012" name="Science">
        <title>Fermentation, hydrogen, and sulfur metabolism in multiple uncultivated bacterial phyla.</title>
        <authorList>
            <person name="Wrighton K.C."/>
            <person name="Thomas B.C."/>
            <person name="Sharon I."/>
            <person name="Miller C.S."/>
            <person name="Castelle C.J."/>
            <person name="VerBerkmoes N.C."/>
            <person name="Wilkins M.J."/>
            <person name="Hettich R.L."/>
            <person name="Lipton M.S."/>
            <person name="Williams K.H."/>
            <person name="Long P.E."/>
            <person name="Banfield J.F."/>
        </authorList>
    </citation>
    <scope>NUCLEOTIDE SEQUENCE [LARGE SCALE GENOMIC DNA]</scope>
</reference>
<evidence type="ECO:0000313" key="2">
    <source>
        <dbReference type="EMBL" id="EKD66688.1"/>
    </source>
</evidence>
<accession>K2BD73</accession>
<organism evidence="2">
    <name type="scientific">uncultured bacterium</name>
    <name type="common">gcode 4</name>
    <dbReference type="NCBI Taxonomy" id="1234023"/>
    <lineage>
        <taxon>Bacteria</taxon>
        <taxon>environmental samples</taxon>
    </lineage>
</organism>
<feature type="region of interest" description="Disordered" evidence="1">
    <location>
        <begin position="1"/>
        <end position="21"/>
    </location>
</feature>
<protein>
    <submittedName>
        <fullName evidence="2">Uncharacterized protein</fullName>
    </submittedName>
</protein>
<dbReference type="EMBL" id="AMFJ01021607">
    <property type="protein sequence ID" value="EKD66688.1"/>
    <property type="molecule type" value="Genomic_DNA"/>
</dbReference>